<sequence>MGRMLPTAGALLCLLSAAASVHIDTKDGGYKDIRVSISKDVPYDESILENIKSLFRSSSEFLHRATNGRVYFKQVTIEVPQTWPMRDSARPLSLTRFDRSDVRVDVPTEAQGDMPFTQQLKPCGQPGDFIQLTPGFLSLTQNATAREALNPGKL</sequence>
<dbReference type="InterPro" id="IPR013642">
    <property type="entry name" value="CLCA_N"/>
</dbReference>
<comment type="caution">
    <text evidence="3">The sequence shown here is derived from an EMBL/GenBank/DDBJ whole genome shotgun (WGS) entry which is preliminary data.</text>
</comment>
<evidence type="ECO:0000313" key="3">
    <source>
        <dbReference type="EMBL" id="KAH9371813.1"/>
    </source>
</evidence>
<dbReference type="AlphaFoldDB" id="A0A9J6G909"/>
<dbReference type="OMA" id="ENAGKRH"/>
<dbReference type="EMBL" id="JABSTR010000005">
    <property type="protein sequence ID" value="KAH9371813.1"/>
    <property type="molecule type" value="Genomic_DNA"/>
</dbReference>
<keyword evidence="1" id="KW-0732">Signal</keyword>
<reference evidence="3 4" key="1">
    <citation type="journal article" date="2020" name="Cell">
        <title>Large-Scale Comparative Analyses of Tick Genomes Elucidate Their Genetic Diversity and Vector Capacities.</title>
        <authorList>
            <consortium name="Tick Genome and Microbiome Consortium (TIGMIC)"/>
            <person name="Jia N."/>
            <person name="Wang J."/>
            <person name="Shi W."/>
            <person name="Du L."/>
            <person name="Sun Y."/>
            <person name="Zhan W."/>
            <person name="Jiang J.F."/>
            <person name="Wang Q."/>
            <person name="Zhang B."/>
            <person name="Ji P."/>
            <person name="Bell-Sakyi L."/>
            <person name="Cui X.M."/>
            <person name="Yuan T.T."/>
            <person name="Jiang B.G."/>
            <person name="Yang W.F."/>
            <person name="Lam T.T."/>
            <person name="Chang Q.C."/>
            <person name="Ding S.J."/>
            <person name="Wang X.J."/>
            <person name="Zhu J.G."/>
            <person name="Ruan X.D."/>
            <person name="Zhao L."/>
            <person name="Wei J.T."/>
            <person name="Ye R.Z."/>
            <person name="Que T.C."/>
            <person name="Du C.H."/>
            <person name="Zhou Y.H."/>
            <person name="Cheng J.X."/>
            <person name="Dai P.F."/>
            <person name="Guo W.B."/>
            <person name="Han X.H."/>
            <person name="Huang E.J."/>
            <person name="Li L.F."/>
            <person name="Wei W."/>
            <person name="Gao Y.C."/>
            <person name="Liu J.Z."/>
            <person name="Shao H.Z."/>
            <person name="Wang X."/>
            <person name="Wang C.C."/>
            <person name="Yang T.C."/>
            <person name="Huo Q.B."/>
            <person name="Li W."/>
            <person name="Chen H.Y."/>
            <person name="Chen S.E."/>
            <person name="Zhou L.G."/>
            <person name="Ni X.B."/>
            <person name="Tian J.H."/>
            <person name="Sheng Y."/>
            <person name="Liu T."/>
            <person name="Pan Y.S."/>
            <person name="Xia L.Y."/>
            <person name="Li J."/>
            <person name="Zhao F."/>
            <person name="Cao W.C."/>
        </authorList>
    </citation>
    <scope>NUCLEOTIDE SEQUENCE [LARGE SCALE GENOMIC DNA]</scope>
    <source>
        <strain evidence="3">HaeL-2018</strain>
    </source>
</reference>
<dbReference type="VEuPathDB" id="VectorBase:HLOH_055512"/>
<keyword evidence="4" id="KW-1185">Reference proteome</keyword>
<dbReference type="Proteomes" id="UP000821853">
    <property type="component" value="Chromosome 3"/>
</dbReference>
<name>A0A9J6G909_HAELO</name>
<evidence type="ECO:0000313" key="4">
    <source>
        <dbReference type="Proteomes" id="UP000821853"/>
    </source>
</evidence>
<dbReference type="Pfam" id="PF08434">
    <property type="entry name" value="CLCA"/>
    <property type="match status" value="1"/>
</dbReference>
<proteinExistence type="predicted"/>
<feature type="domain" description="Calcium-activated chloride channel N-terminal" evidence="2">
    <location>
        <begin position="25"/>
        <end position="139"/>
    </location>
</feature>
<evidence type="ECO:0000256" key="1">
    <source>
        <dbReference type="SAM" id="SignalP"/>
    </source>
</evidence>
<dbReference type="OrthoDB" id="6505736at2759"/>
<protein>
    <recommendedName>
        <fullName evidence="2">Calcium-activated chloride channel N-terminal domain-containing protein</fullName>
    </recommendedName>
</protein>
<accession>A0A9J6G909</accession>
<organism evidence="3 4">
    <name type="scientific">Haemaphysalis longicornis</name>
    <name type="common">Bush tick</name>
    <dbReference type="NCBI Taxonomy" id="44386"/>
    <lineage>
        <taxon>Eukaryota</taxon>
        <taxon>Metazoa</taxon>
        <taxon>Ecdysozoa</taxon>
        <taxon>Arthropoda</taxon>
        <taxon>Chelicerata</taxon>
        <taxon>Arachnida</taxon>
        <taxon>Acari</taxon>
        <taxon>Parasitiformes</taxon>
        <taxon>Ixodida</taxon>
        <taxon>Ixodoidea</taxon>
        <taxon>Ixodidae</taxon>
        <taxon>Haemaphysalinae</taxon>
        <taxon>Haemaphysalis</taxon>
    </lineage>
</organism>
<feature type="chain" id="PRO_5039918502" description="Calcium-activated chloride channel N-terminal domain-containing protein" evidence="1">
    <location>
        <begin position="21"/>
        <end position="154"/>
    </location>
</feature>
<feature type="signal peptide" evidence="1">
    <location>
        <begin position="1"/>
        <end position="20"/>
    </location>
</feature>
<gene>
    <name evidence="3" type="ORF">HPB48_018446</name>
</gene>
<evidence type="ECO:0000259" key="2">
    <source>
        <dbReference type="Pfam" id="PF08434"/>
    </source>
</evidence>